<protein>
    <submittedName>
        <fullName evidence="2">Class I SAM-dependent methyltransferase</fullName>
    </submittedName>
</protein>
<dbReference type="Pfam" id="PF13649">
    <property type="entry name" value="Methyltransf_25"/>
    <property type="match status" value="1"/>
</dbReference>
<evidence type="ECO:0000313" key="2">
    <source>
        <dbReference type="EMBL" id="MBR7671662.1"/>
    </source>
</evidence>
<dbReference type="GO" id="GO:0032259">
    <property type="term" value="P:methylation"/>
    <property type="evidence" value="ECO:0007669"/>
    <property type="project" value="UniProtKB-KW"/>
</dbReference>
<dbReference type="InterPro" id="IPR041698">
    <property type="entry name" value="Methyltransf_25"/>
</dbReference>
<dbReference type="CDD" id="cd02440">
    <property type="entry name" value="AdoMet_MTases"/>
    <property type="match status" value="1"/>
</dbReference>
<accession>A0A8T4IK98</accession>
<dbReference type="InterPro" id="IPR029063">
    <property type="entry name" value="SAM-dependent_MTases_sf"/>
</dbReference>
<evidence type="ECO:0000259" key="1">
    <source>
        <dbReference type="Pfam" id="PF13649"/>
    </source>
</evidence>
<keyword evidence="2" id="KW-0489">Methyltransferase</keyword>
<organism evidence="2 3">
    <name type="scientific">Streptomyces daliensis</name>
    <dbReference type="NCBI Taxonomy" id="299421"/>
    <lineage>
        <taxon>Bacteria</taxon>
        <taxon>Bacillati</taxon>
        <taxon>Actinomycetota</taxon>
        <taxon>Actinomycetes</taxon>
        <taxon>Kitasatosporales</taxon>
        <taxon>Streptomycetaceae</taxon>
        <taxon>Streptomyces</taxon>
    </lineage>
</organism>
<dbReference type="Gene3D" id="3.40.50.150">
    <property type="entry name" value="Vaccinia Virus protein VP39"/>
    <property type="match status" value="1"/>
</dbReference>
<feature type="domain" description="Methyltransferase" evidence="1">
    <location>
        <begin position="66"/>
        <end position="156"/>
    </location>
</feature>
<gene>
    <name evidence="2" type="ORF">KDA82_01130</name>
</gene>
<comment type="caution">
    <text evidence="2">The sequence shown here is derived from an EMBL/GenBank/DDBJ whole genome shotgun (WGS) entry which is preliminary data.</text>
</comment>
<keyword evidence="2" id="KW-0808">Transferase</keyword>
<dbReference type="EMBL" id="JAGSMN010000020">
    <property type="protein sequence ID" value="MBR7671662.1"/>
    <property type="molecule type" value="Genomic_DNA"/>
</dbReference>
<dbReference type="GO" id="GO:0008168">
    <property type="term" value="F:methyltransferase activity"/>
    <property type="evidence" value="ECO:0007669"/>
    <property type="project" value="UniProtKB-KW"/>
</dbReference>
<proteinExistence type="predicted"/>
<keyword evidence="3" id="KW-1185">Reference proteome</keyword>
<reference evidence="2" key="1">
    <citation type="submission" date="2021-04" db="EMBL/GenBank/DDBJ databases">
        <title>Sequencing of actinobacteria type strains.</title>
        <authorList>
            <person name="Nguyen G.-S."/>
            <person name="Wentzel A."/>
        </authorList>
    </citation>
    <scope>NUCLEOTIDE SEQUENCE</scope>
    <source>
        <strain evidence="2">DSM 42095</strain>
    </source>
</reference>
<dbReference type="Proteomes" id="UP000675554">
    <property type="component" value="Unassembled WGS sequence"/>
</dbReference>
<dbReference type="AlphaFoldDB" id="A0A8T4IK98"/>
<name>A0A8T4IK98_9ACTN</name>
<dbReference type="SUPFAM" id="SSF53335">
    <property type="entry name" value="S-adenosyl-L-methionine-dependent methyltransferases"/>
    <property type="match status" value="1"/>
</dbReference>
<evidence type="ECO:0000313" key="3">
    <source>
        <dbReference type="Proteomes" id="UP000675554"/>
    </source>
</evidence>
<sequence length="354" mass="39464">MIGEQNGFGVTLSVNEATTNAYAAGVSHYASPGRRDSVKQKWEEPVTHEIIATATGPVPEDSPLRVVDIGCGGGDGLRLFTEALPEAELDYHGIDIDEALLALGRDSTPEGVRALFSRGDMLYDIPDHPADVYFSCGVPYSHLTEEELGHVLRQIFGKIRSNRTSSTVVVDVLGRYSIEWWTKWQESRWDYRMSFFHNGEESVPTPMSFWDSQSLIGCIGRASRDSSTTVNTVSFHDRSIMTGRHTTTGEFNPGLAPYRTLVNHLEDEGDDVRAHDLLFPHETPLAPSAITAFHETFRQKWNEVVEKYSKGSVFVPRDRMKNLAKSLRETERRYSPGLGVGHSLTAVITVDQHP</sequence>